<feature type="transmembrane region" description="Helical" evidence="2">
    <location>
        <begin position="50"/>
        <end position="71"/>
    </location>
</feature>
<keyword evidence="2" id="KW-1133">Transmembrane helix</keyword>
<name>A0ABQ3F450_9ACTN</name>
<evidence type="ECO:0000313" key="4">
    <source>
        <dbReference type="Proteomes" id="UP000642673"/>
    </source>
</evidence>
<protein>
    <recommendedName>
        <fullName evidence="5">Serine/threonine protein kinase</fullName>
    </recommendedName>
</protein>
<evidence type="ECO:0008006" key="5">
    <source>
        <dbReference type="Google" id="ProtNLM"/>
    </source>
</evidence>
<keyword evidence="2" id="KW-0472">Membrane</keyword>
<organism evidence="3 4">
    <name type="scientific">Streptomyces cirratus</name>
    <dbReference type="NCBI Taxonomy" id="68187"/>
    <lineage>
        <taxon>Bacteria</taxon>
        <taxon>Bacillati</taxon>
        <taxon>Actinomycetota</taxon>
        <taxon>Actinomycetes</taxon>
        <taxon>Kitasatosporales</taxon>
        <taxon>Streptomycetaceae</taxon>
        <taxon>Streptomyces</taxon>
    </lineage>
</organism>
<dbReference type="RefSeq" id="WP_190187229.1">
    <property type="nucleotide sequence ID" value="NZ_BMVP01000017.1"/>
</dbReference>
<dbReference type="EMBL" id="BMVP01000017">
    <property type="protein sequence ID" value="GHB80114.1"/>
    <property type="molecule type" value="Genomic_DNA"/>
</dbReference>
<feature type="region of interest" description="Disordered" evidence="1">
    <location>
        <begin position="77"/>
        <end position="101"/>
    </location>
</feature>
<accession>A0ABQ3F450</accession>
<evidence type="ECO:0000256" key="1">
    <source>
        <dbReference type="SAM" id="MobiDB-lite"/>
    </source>
</evidence>
<keyword evidence="4" id="KW-1185">Reference proteome</keyword>
<proteinExistence type="predicted"/>
<feature type="region of interest" description="Disordered" evidence="1">
    <location>
        <begin position="1"/>
        <end position="45"/>
    </location>
</feature>
<reference evidence="4" key="1">
    <citation type="journal article" date="2019" name="Int. J. Syst. Evol. Microbiol.">
        <title>The Global Catalogue of Microorganisms (GCM) 10K type strain sequencing project: providing services to taxonomists for standard genome sequencing and annotation.</title>
        <authorList>
            <consortium name="The Broad Institute Genomics Platform"/>
            <consortium name="The Broad Institute Genome Sequencing Center for Infectious Disease"/>
            <person name="Wu L."/>
            <person name="Ma J."/>
        </authorList>
    </citation>
    <scope>NUCLEOTIDE SEQUENCE [LARGE SCALE GENOMIC DNA]</scope>
    <source>
        <strain evidence="4">JCM 4738</strain>
    </source>
</reference>
<comment type="caution">
    <text evidence="3">The sequence shown here is derived from an EMBL/GenBank/DDBJ whole genome shotgun (WGS) entry which is preliminary data.</text>
</comment>
<evidence type="ECO:0000313" key="3">
    <source>
        <dbReference type="EMBL" id="GHB80114.1"/>
    </source>
</evidence>
<evidence type="ECO:0000256" key="2">
    <source>
        <dbReference type="SAM" id="Phobius"/>
    </source>
</evidence>
<gene>
    <name evidence="3" type="ORF">GCM10010347_58440</name>
</gene>
<dbReference type="Proteomes" id="UP000642673">
    <property type="component" value="Unassembled WGS sequence"/>
</dbReference>
<keyword evidence="2" id="KW-0812">Transmembrane</keyword>
<sequence length="270" mass="29121">MQAEQSVPELVKGTENATESDTPEIPAAHSGTPVTAAAPEPGPRRRGRTALLIAAGLVLGAVAGTVTGYAVQYDREPTPLPPLAQQSIDTPPPVAPNAGTTRRSINANRWTKAEEDIDKMLVDAPSGADVAFSGAQSTDEYAADYYDKPSAGIGALIRDRVRRNASNQWKEGRGTYVEIRLSQYRDRTGAASFQRGMGYMSKADMAGNNGKDLPGVPKDFGHMWIYSKPGHARVVARRGDIVMDIIYTNADGRVDEGALLDLAKRQWERL</sequence>